<dbReference type="InterPro" id="IPR020846">
    <property type="entry name" value="MFS_dom"/>
</dbReference>
<feature type="transmembrane region" description="Helical" evidence="6">
    <location>
        <begin position="118"/>
        <end position="135"/>
    </location>
</feature>
<evidence type="ECO:0000256" key="2">
    <source>
        <dbReference type="ARBA" id="ARBA00022448"/>
    </source>
</evidence>
<evidence type="ECO:0000256" key="6">
    <source>
        <dbReference type="SAM" id="Phobius"/>
    </source>
</evidence>
<evidence type="ECO:0000256" key="4">
    <source>
        <dbReference type="ARBA" id="ARBA00022989"/>
    </source>
</evidence>
<accession>A0ABV3PTF4</accession>
<evidence type="ECO:0000256" key="3">
    <source>
        <dbReference type="ARBA" id="ARBA00022692"/>
    </source>
</evidence>
<dbReference type="SUPFAM" id="SSF103473">
    <property type="entry name" value="MFS general substrate transporter"/>
    <property type="match status" value="1"/>
</dbReference>
<evidence type="ECO:0000256" key="1">
    <source>
        <dbReference type="ARBA" id="ARBA00004141"/>
    </source>
</evidence>
<keyword evidence="2" id="KW-0813">Transport</keyword>
<feature type="transmembrane region" description="Helical" evidence="6">
    <location>
        <begin position="232"/>
        <end position="251"/>
    </location>
</feature>
<evidence type="ECO:0000256" key="5">
    <source>
        <dbReference type="ARBA" id="ARBA00023136"/>
    </source>
</evidence>
<feature type="transmembrane region" description="Helical" evidence="6">
    <location>
        <begin position="441"/>
        <end position="462"/>
    </location>
</feature>
<keyword evidence="3 6" id="KW-0812">Transmembrane</keyword>
<evidence type="ECO:0000259" key="7">
    <source>
        <dbReference type="PROSITE" id="PS50850"/>
    </source>
</evidence>
<keyword evidence="9" id="KW-1185">Reference proteome</keyword>
<feature type="transmembrane region" description="Helical" evidence="6">
    <location>
        <begin position="206"/>
        <end position="226"/>
    </location>
</feature>
<feature type="transmembrane region" description="Helical" evidence="6">
    <location>
        <begin position="147"/>
        <end position="169"/>
    </location>
</feature>
<comment type="caution">
    <text evidence="8">The sequence shown here is derived from an EMBL/GenBank/DDBJ whole genome shotgun (WGS) entry which is preliminary data.</text>
</comment>
<feature type="transmembrane region" description="Helical" evidence="6">
    <location>
        <begin position="403"/>
        <end position="421"/>
    </location>
</feature>
<dbReference type="InterPro" id="IPR011701">
    <property type="entry name" value="MFS"/>
</dbReference>
<reference evidence="8 9" key="1">
    <citation type="submission" date="2024-07" db="EMBL/GenBank/DDBJ databases">
        <title>Description of Labrys sedimenti sp. nov., isolated from a diclofenac-degrading enrichment culture.</title>
        <authorList>
            <person name="Tancsics A."/>
            <person name="Csepanyi A."/>
        </authorList>
    </citation>
    <scope>NUCLEOTIDE SEQUENCE [LARGE SCALE GENOMIC DNA]</scope>
    <source>
        <strain evidence="8 9">LMG 23578</strain>
    </source>
</reference>
<dbReference type="InterPro" id="IPR036259">
    <property type="entry name" value="MFS_trans_sf"/>
</dbReference>
<feature type="domain" description="Major facilitator superfamily (MFS) profile" evidence="7">
    <location>
        <begin position="24"/>
        <end position="466"/>
    </location>
</feature>
<comment type="subcellular location">
    <subcellularLocation>
        <location evidence="1">Membrane</location>
        <topology evidence="1">Multi-pass membrane protein</topology>
    </subcellularLocation>
</comment>
<sequence>MDTQVGTGTQAHWREIAVGRYAGATATLCLGVALFAFNSFLVSTALPSAIDELGGASLIAWSVSLYLIFAILGGSIAALAKGRHGARAALIGAALLFTAGTLLAGFAPAMAVLLVGRALQGFGEGLIAAVCYALIPEIFPSRLVPRVFGAEAMVWAAAAFGGPAIAGIISETVSWRAAFLVNVPLSLIFIVLVLKVVPHGARQEAAALPLVQLGAIGAGMAAVMIADVAGGTGAAMLLLVLAALFYVGAVYSDRRSPARLFPKDAFRLDKPIGLGLWIVFLMPMAHSAASVYLVYLIQHLWGYGATLAGALNAVMAVFWSLVAIAVASVGSQQIRRRLICLGPLFLVLGLIAIIVGLWRTDIVLLVGGQVLIGAGFGASWGYLSQGLMEASPAEERNRTSALLPTLQSAAYAIGAAVLGFVANANGAGSATTGPQLQEAMLAVFVLAILIALPGVFAALKLAPHLFREAEKVQECPA</sequence>
<dbReference type="Pfam" id="PF07690">
    <property type="entry name" value="MFS_1"/>
    <property type="match status" value="1"/>
</dbReference>
<dbReference type="Proteomes" id="UP001555786">
    <property type="component" value="Unassembled WGS sequence"/>
</dbReference>
<keyword evidence="5 6" id="KW-0472">Membrane</keyword>
<feature type="transmembrane region" description="Helical" evidence="6">
    <location>
        <begin position="364"/>
        <end position="383"/>
    </location>
</feature>
<feature type="transmembrane region" description="Helical" evidence="6">
    <location>
        <begin position="175"/>
        <end position="194"/>
    </location>
</feature>
<feature type="transmembrane region" description="Helical" evidence="6">
    <location>
        <begin position="301"/>
        <end position="326"/>
    </location>
</feature>
<proteinExistence type="predicted"/>
<dbReference type="Gene3D" id="1.20.1250.20">
    <property type="entry name" value="MFS general substrate transporter like domains"/>
    <property type="match status" value="2"/>
</dbReference>
<name>A0ABV3PTF4_9HYPH</name>
<dbReference type="EMBL" id="JBFNQD010000010">
    <property type="protein sequence ID" value="MEW9308728.1"/>
    <property type="molecule type" value="Genomic_DNA"/>
</dbReference>
<protein>
    <submittedName>
        <fullName evidence="8">MFS transporter</fullName>
    </submittedName>
</protein>
<organism evidence="8 9">
    <name type="scientific">Labrys neptuniae</name>
    <dbReference type="NCBI Taxonomy" id="376174"/>
    <lineage>
        <taxon>Bacteria</taxon>
        <taxon>Pseudomonadati</taxon>
        <taxon>Pseudomonadota</taxon>
        <taxon>Alphaproteobacteria</taxon>
        <taxon>Hyphomicrobiales</taxon>
        <taxon>Xanthobacteraceae</taxon>
        <taxon>Labrys</taxon>
    </lineage>
</organism>
<evidence type="ECO:0000313" key="9">
    <source>
        <dbReference type="Proteomes" id="UP001555786"/>
    </source>
</evidence>
<gene>
    <name evidence="8" type="ORF">ABXS05_24450</name>
</gene>
<feature type="transmembrane region" description="Helical" evidence="6">
    <location>
        <begin position="58"/>
        <end position="80"/>
    </location>
</feature>
<dbReference type="RefSeq" id="WP_367625684.1">
    <property type="nucleotide sequence ID" value="NZ_JBFNQD010000010.1"/>
</dbReference>
<feature type="transmembrane region" description="Helical" evidence="6">
    <location>
        <begin position="89"/>
        <end position="112"/>
    </location>
</feature>
<dbReference type="PANTHER" id="PTHR42718:SF9">
    <property type="entry name" value="MAJOR FACILITATOR SUPERFAMILY MULTIDRUG TRANSPORTER MFSC"/>
    <property type="match status" value="1"/>
</dbReference>
<keyword evidence="4 6" id="KW-1133">Transmembrane helix</keyword>
<dbReference type="PROSITE" id="PS50850">
    <property type="entry name" value="MFS"/>
    <property type="match status" value="1"/>
</dbReference>
<dbReference type="PANTHER" id="PTHR42718">
    <property type="entry name" value="MAJOR FACILITATOR SUPERFAMILY MULTIDRUG TRANSPORTER MFSC"/>
    <property type="match status" value="1"/>
</dbReference>
<evidence type="ECO:0000313" key="8">
    <source>
        <dbReference type="EMBL" id="MEW9308728.1"/>
    </source>
</evidence>
<feature type="transmembrane region" description="Helical" evidence="6">
    <location>
        <begin position="338"/>
        <end position="358"/>
    </location>
</feature>
<feature type="transmembrane region" description="Helical" evidence="6">
    <location>
        <begin position="272"/>
        <end position="295"/>
    </location>
</feature>
<feature type="transmembrane region" description="Helical" evidence="6">
    <location>
        <begin position="21"/>
        <end position="46"/>
    </location>
</feature>